<evidence type="ECO:0000313" key="2">
    <source>
        <dbReference type="EMBL" id="NGY62249.1"/>
    </source>
</evidence>
<evidence type="ECO:0000256" key="1">
    <source>
        <dbReference type="SAM" id="MobiDB-lite"/>
    </source>
</evidence>
<dbReference type="AlphaFoldDB" id="A0A7C9RT64"/>
<evidence type="ECO:0000313" key="3">
    <source>
        <dbReference type="Proteomes" id="UP000481360"/>
    </source>
</evidence>
<proteinExistence type="predicted"/>
<comment type="caution">
    <text evidence="2">The sequence shown here is derived from an EMBL/GenBank/DDBJ whole genome shotgun (WGS) entry which is preliminary data.</text>
</comment>
<keyword evidence="3" id="KW-1185">Reference proteome</keyword>
<reference evidence="2 3" key="1">
    <citation type="submission" date="2020-03" db="EMBL/GenBank/DDBJ databases">
        <title>Isolation and identification of active actinomycetes.</title>
        <authorList>
            <person name="Sun X."/>
        </authorList>
    </citation>
    <scope>NUCLEOTIDE SEQUENCE [LARGE SCALE GENOMIC DNA]</scope>
    <source>
        <strain evidence="2 3">NEAU-D13</strain>
    </source>
</reference>
<accession>A0A7C9RT64</accession>
<feature type="compositionally biased region" description="Polar residues" evidence="1">
    <location>
        <begin position="105"/>
        <end position="121"/>
    </location>
</feature>
<organism evidence="2 3">
    <name type="scientific">Lentzea alba</name>
    <dbReference type="NCBI Taxonomy" id="2714351"/>
    <lineage>
        <taxon>Bacteria</taxon>
        <taxon>Bacillati</taxon>
        <taxon>Actinomycetota</taxon>
        <taxon>Actinomycetes</taxon>
        <taxon>Pseudonocardiales</taxon>
        <taxon>Pseudonocardiaceae</taxon>
        <taxon>Lentzea</taxon>
    </lineage>
</organism>
<dbReference type="EMBL" id="JAAMPJ010000007">
    <property type="protein sequence ID" value="NGY62249.1"/>
    <property type="molecule type" value="Genomic_DNA"/>
</dbReference>
<dbReference type="RefSeq" id="WP_166049559.1">
    <property type="nucleotide sequence ID" value="NZ_JAAMPJ010000007.1"/>
</dbReference>
<gene>
    <name evidence="2" type="ORF">G7043_25320</name>
</gene>
<protein>
    <submittedName>
        <fullName evidence="2">Uncharacterized protein</fullName>
    </submittedName>
</protein>
<name>A0A7C9RT64_9PSEU</name>
<sequence>MAEVLIELFETGLPAMVWYVTDVPGCVMGSPLPGLSDHETYIVMVQCAERLGMQLTVEPSRPYWQSQGSDEEHSAPAILVKPYHEDYLIKGVYHGVQLSCRGSASEGTAKKTNVPKSQARSSDPDVTAQLQALTVMISLLSADLPPLSWRLRPENHEPQLTPEIHTLKRRRQARAGLIQWADFLGTQIRYDPRSMYAVAYNSAEVTGRVDGVPITITAHLRRPLSDTRPWQALRRQLTGTNKPTAAQ</sequence>
<dbReference type="Proteomes" id="UP000481360">
    <property type="component" value="Unassembled WGS sequence"/>
</dbReference>
<feature type="region of interest" description="Disordered" evidence="1">
    <location>
        <begin position="105"/>
        <end position="124"/>
    </location>
</feature>